<keyword evidence="3" id="KW-1185">Reference proteome</keyword>
<gene>
    <name evidence="2" type="ORF">EG19_03415</name>
</gene>
<dbReference type="InterPro" id="IPR053728">
    <property type="entry name" value="Alginate_Permeability_Chnl"/>
</dbReference>
<dbReference type="Proteomes" id="UP000027284">
    <property type="component" value="Unassembled WGS sequence"/>
</dbReference>
<evidence type="ECO:0000313" key="3">
    <source>
        <dbReference type="Proteomes" id="UP000027284"/>
    </source>
</evidence>
<sequence length="420" mass="45490">MLALLVAPTHCVWADDDRKEEGGQTLGFSLGTELLVRAENRSAEGGPQEPGFTFRVRPSVALELTPELQVRLTVQGYQAHDHVQEPRVGLYEMFAQWQPDHMFSLAVGRQELAFGSAFLLGADSFFDGSSFDAVRASLRGSQGLGLTLFAGRYVRRWSGGMAGTLWGLWGEAPVGEGGAVEAFFVRDTGGEGLRHRGGAHEQTDSWGLWAKIPWGPGRSLEIEPVWQTGHKVVGGGIRRPIRAYGGHADVTWSWSGGGAERSLFFSLAWASGDGQPQTGPFTEFHHPNTDTPLVGDSNLVGDLSGISWKQEDGQSVRTSGLTVLTAGFTTATSQLSFTAHAHLFRADSVPPGWAHTLGLEADLSLSLHVSQEVSLVVGVNGFSPTPRLARYLARAQRRYLFAQLVVSPQRLIWQGRSSSD</sequence>
<evidence type="ECO:0000259" key="1">
    <source>
        <dbReference type="Pfam" id="PF13372"/>
    </source>
</evidence>
<dbReference type="AlphaFoldDB" id="A0A062XQH8"/>
<feature type="domain" description="Alginate export" evidence="1">
    <location>
        <begin position="55"/>
        <end position="285"/>
    </location>
</feature>
<accession>A0A062XQH8</accession>
<dbReference type="InterPro" id="IPR025388">
    <property type="entry name" value="Alginate_export_dom"/>
</dbReference>
<dbReference type="Gene3D" id="2.40.160.100">
    <property type="match status" value="1"/>
</dbReference>
<organism evidence="2 3">
    <name type="scientific">Thermoanaerobaculum aquaticum</name>
    <dbReference type="NCBI Taxonomy" id="1312852"/>
    <lineage>
        <taxon>Bacteria</taxon>
        <taxon>Pseudomonadati</taxon>
        <taxon>Acidobacteriota</taxon>
        <taxon>Thermoanaerobaculia</taxon>
        <taxon>Thermoanaerobaculales</taxon>
        <taxon>Thermoanaerobaculaceae</taxon>
        <taxon>Thermoanaerobaculum</taxon>
    </lineage>
</organism>
<reference evidence="2 3" key="1">
    <citation type="submission" date="2014-04" db="EMBL/GenBank/DDBJ databases">
        <title>The Genome Sequence of Thermoanaerobaculum aquaticum MP-01, The First Cultivated Group 23 Acidobacterium.</title>
        <authorList>
            <person name="Stamps B.W."/>
            <person name="Losey N.A."/>
            <person name="Lawson P.A."/>
            <person name="Stevenson B.S."/>
        </authorList>
    </citation>
    <scope>NUCLEOTIDE SEQUENCE [LARGE SCALE GENOMIC DNA]</scope>
    <source>
        <strain evidence="2 3">MP-01</strain>
    </source>
</reference>
<dbReference type="EMBL" id="JMFG01000002">
    <property type="protein sequence ID" value="KDA54862.1"/>
    <property type="molecule type" value="Genomic_DNA"/>
</dbReference>
<evidence type="ECO:0000313" key="2">
    <source>
        <dbReference type="EMBL" id="KDA54862.1"/>
    </source>
</evidence>
<dbReference type="Pfam" id="PF13372">
    <property type="entry name" value="Alginate_exp"/>
    <property type="match status" value="1"/>
</dbReference>
<proteinExistence type="predicted"/>
<comment type="caution">
    <text evidence="2">The sequence shown here is derived from an EMBL/GenBank/DDBJ whole genome shotgun (WGS) entry which is preliminary data.</text>
</comment>
<protein>
    <recommendedName>
        <fullName evidence="1">Alginate export domain-containing protein</fullName>
    </recommendedName>
</protein>
<name>A0A062XQH8_9BACT</name>